<keyword evidence="2" id="KW-0732">Signal</keyword>
<evidence type="ECO:0000256" key="1">
    <source>
        <dbReference type="ARBA" id="ARBA00022536"/>
    </source>
</evidence>
<feature type="compositionally biased region" description="Basic and acidic residues" evidence="6">
    <location>
        <begin position="26"/>
        <end position="38"/>
    </location>
</feature>
<feature type="region of interest" description="Disordered" evidence="6">
    <location>
        <begin position="464"/>
        <end position="518"/>
    </location>
</feature>
<dbReference type="SUPFAM" id="SSF82671">
    <property type="entry name" value="SEA domain"/>
    <property type="match status" value="1"/>
</dbReference>
<dbReference type="InParanoid" id="A0A0Q9X1R0"/>
<dbReference type="Gene3D" id="2.10.25.10">
    <property type="entry name" value="Laminin"/>
    <property type="match status" value="1"/>
</dbReference>
<dbReference type="InterPro" id="IPR018097">
    <property type="entry name" value="EGF_Ca-bd_CS"/>
</dbReference>
<keyword evidence="1 5" id="KW-0245">EGF-like domain</keyword>
<feature type="domain" description="SEA" evidence="8">
    <location>
        <begin position="1694"/>
        <end position="1822"/>
    </location>
</feature>
<dbReference type="SUPFAM" id="SSF57184">
    <property type="entry name" value="Growth factor receptor domain"/>
    <property type="match status" value="1"/>
</dbReference>
<dbReference type="CDD" id="cd00054">
    <property type="entry name" value="EGF_CA"/>
    <property type="match status" value="1"/>
</dbReference>
<evidence type="ECO:0000256" key="2">
    <source>
        <dbReference type="ARBA" id="ARBA00022729"/>
    </source>
</evidence>
<proteinExistence type="predicted"/>
<evidence type="ECO:0000256" key="7">
    <source>
        <dbReference type="SAM" id="Phobius"/>
    </source>
</evidence>
<dbReference type="InterPro" id="IPR009030">
    <property type="entry name" value="Growth_fac_rcpt_cys_sf"/>
</dbReference>
<dbReference type="PANTHER" id="PTHR24039:SF52">
    <property type="entry name" value="EGF-LIKE DOMAIN-CONTAINING PROTEIN"/>
    <property type="match status" value="1"/>
</dbReference>
<feature type="compositionally biased region" description="Basic and acidic residues" evidence="6">
    <location>
        <begin position="2006"/>
        <end position="2019"/>
    </location>
</feature>
<comment type="caution">
    <text evidence="5">Lacks conserved residue(s) required for the propagation of feature annotation.</text>
</comment>
<dbReference type="SMART" id="SM00179">
    <property type="entry name" value="EGF_CA"/>
    <property type="match status" value="1"/>
</dbReference>
<dbReference type="PANTHER" id="PTHR24039">
    <property type="entry name" value="FIBRILLIN-RELATED"/>
    <property type="match status" value="1"/>
</dbReference>
<evidence type="ECO:0000256" key="6">
    <source>
        <dbReference type="SAM" id="MobiDB-lite"/>
    </source>
</evidence>
<dbReference type="EMBL" id="CH964272">
    <property type="protein sequence ID" value="KRF99817.1"/>
    <property type="molecule type" value="Genomic_DNA"/>
</dbReference>
<name>A0A0Q9X1R0_DROWI</name>
<keyword evidence="7" id="KW-0472">Membrane</keyword>
<feature type="compositionally biased region" description="Polar residues" evidence="6">
    <location>
        <begin position="2020"/>
        <end position="2040"/>
    </location>
</feature>
<dbReference type="SMART" id="SM00181">
    <property type="entry name" value="EGF"/>
    <property type="match status" value="3"/>
</dbReference>
<dbReference type="SUPFAM" id="SSF57196">
    <property type="entry name" value="EGF/Laminin"/>
    <property type="match status" value="1"/>
</dbReference>
<feature type="compositionally biased region" description="Polar residues" evidence="6">
    <location>
        <begin position="500"/>
        <end position="518"/>
    </location>
</feature>
<keyword evidence="3" id="KW-0677">Repeat</keyword>
<feature type="domain" description="EGF-like" evidence="9">
    <location>
        <begin position="1819"/>
        <end position="1858"/>
    </location>
</feature>
<dbReference type="FunFam" id="2.10.25.10:FF:000038">
    <property type="entry name" value="Fibrillin 2"/>
    <property type="match status" value="1"/>
</dbReference>
<sequence length="2187" mass="243986">MKRETRLILANSITKFNATDPDPDPDSLHKRDNNRSDKPLTTAVNSESINSRYIELTYAENPEKSFDEARYNLATHVMSNGVELIIASEKVKYMEKQSSTSHPFKFGNGHVISTVGLQSQQQKPLTLAPSTLKNQMFLALPSVKQKQKFTIPINDNQFITKTCLTTYTYHSTYLQNGTSIVVSKESVISNRHTEERNLFQASTILQTDVILSRTPELVVGVFPTTYHYFNTILDTDHEEEDVHNALPIVITSKYTILNTVTGPEDYISYLQPSELATPTQDTNTYFSRIAFTKTLQNELDSDTPKILITENILTQVIVTESLPSRGALARKSSSAMPYSHNDTDLQIYATKTVLTTLTFYKTNLDDLNTRTALATPPVLSSQTTRQPEHANDVNKLSAQFQTRVIENIVTNTVDSSLLRPELISRFRAELLQKKGKTHPNVIVTVATLLGGQTLRITAVNAPKDPLLKPTSITKSRKRTTTAEDIKSKPTIKPSKKNSIEPYQTNDQKSHTPIQTSSIKRTRVQENLVQTQVQSHSHPSSDGDQIVAESEDKDVYVRPSSELQPSTDSMAIPVQQFLGSFDLKRLRPMLNVMANLLQKNIVNRHRTQSLSVATLPKDSIDEAKNPSITANFDGPAPVYIPLKISENGPGHFTTTILPILDGNQHAHPLSNEDRLADTSDSANVKKLTAHSLHIHPPNLQFPQLTAEENLLQQNLKNVSHYRFPFSNTADPYHSSLLSKDIPIRPGEIITANADIIIGRPGGIKIRNQEPKKMLLHTHIPLLPPPPPTNTIALVAVSGSASVSANNRINNDIVLFNKGPVSEFDNILSPPPISNYNSISGESLKFKNVIRYPGNVLSPTPAAPPIQNFRPHHGNQVYSSPQIANLNSELNNNEILEIKQIPEIFSTKLPAITSYTTFRSSYYVSPLPQTRIYQMQPTSTHKMLPSASTFSTLLKKNVLSHTVKMQAPPLTFKKDSDNFPYSTAIRGRLAHIPMPLVKIPLHEENVDVRLTPQNNRLIFLDTSAQPASQSIISPSTLKQQKQNVLHEVDNSPQGLFAQQSQQQFSTSTFRPPDKKPHNTLPTLHNQAPNDFEIPDLEMLDAHHSVSKVATNSDNIYKNRHDQVQWKNVISAHKLHHDNNDLAAEQDQRVAYTILNTAILNSQKPEVPEFIENVSPTEPYPKKWISSIKIEDLHQGKPFVLRNQTVPKLVPNSGIHKIFIAKGEHFHPHTESTTRFNQPISNSRFTTYVPSSSIVSTESRVYNPHTNVIASSPTTPYSPPYTEENILNYSLHQKTSSADKFYELSLPVNNGYSSLATSTKINTRPLQTSIFLGHSPVPATKPIIESRPNAKLRLTPNLSSTLKNLYSLMPKPTTTQTYSTINVSRSKTSKINTESHNLKKLEPSEIFEQNSQLILKTKAELITPSFASASKEKNSIHRSTYSRISSSIKLNQHPSAIPVLSPNYISKSRFDNSFQSTDVQPHKTNQDLERYNEIPLESSEFVFSSSIRHDNTPLTNRTEIAKIEPTLNPGITHHDEDTGLIQTSIHPLKTSKVKASKTSNVCPYNYDNLSEIKFNRLTSKSVVENGADIGAVDNRKGNSGHKGDSDISYEYAARDEEILPPIDSNSVLLGGVLIDSPRNPHFKTTVDNKNVPTSNELLCSPACRSSKNEICITVTSKSHCECRPGFARMFPDRPCKPTYTYELNLQTNRVGTYQLQFSDTLKGNSSNEYRHLSSIILDAVDRMVMQSDFRDIYHGVQLKSIDTDNEVSKTIVGKFLLQLSESSDLKRLETVFKKYLRQSNYSIGGTELYTSKDGINSLAIADFDECVHDNFNDCSVNAHCFNLIGSYTCSCSDGFVDVSPNAIYPGRQCSDSIIGCDKCNYNGKCVAMSGEKRDLESAATICRCFPWHAGATCQLNLKILLICLIAIGTFLLVLLLFCILLLYMRRKSRGQQTTSPIFITASTLHPNMLTSSSNKSRLSTSLINQTSPDKHAILNDSNSESSHSSLSYLHREPVGKGKKEKSNPGSFPSTNIVHRSRASPFQNTRHEAGSEHYQPTQSAFNTVEMVGDSEQTDRSLTFMIPRAKYYHPFPFRNQSDFTTFTEKAKQLKISPTATSSVRGPSLNECTTLVSAGFEVSAIVSDQMQTETHSHTNEEANTMAERDLGSTFLLPHTHLYKPERMESDISGFDSI</sequence>
<feature type="region of interest" description="Disordered" evidence="6">
    <location>
        <begin position="15"/>
        <end position="41"/>
    </location>
</feature>
<dbReference type="GO" id="GO:0005509">
    <property type="term" value="F:calcium ion binding"/>
    <property type="evidence" value="ECO:0007669"/>
    <property type="project" value="InterPro"/>
</dbReference>
<dbReference type="InterPro" id="IPR049883">
    <property type="entry name" value="NOTCH1_EGF-like"/>
</dbReference>
<keyword evidence="11" id="KW-1185">Reference proteome</keyword>
<dbReference type="Pfam" id="PF07645">
    <property type="entry name" value="EGF_CA"/>
    <property type="match status" value="1"/>
</dbReference>
<evidence type="ECO:0000256" key="5">
    <source>
        <dbReference type="PROSITE-ProRule" id="PRU00076"/>
    </source>
</evidence>
<evidence type="ECO:0000259" key="8">
    <source>
        <dbReference type="PROSITE" id="PS50024"/>
    </source>
</evidence>
<dbReference type="PROSITE" id="PS50024">
    <property type="entry name" value="SEA"/>
    <property type="match status" value="1"/>
</dbReference>
<dbReference type="Proteomes" id="UP000007798">
    <property type="component" value="Unassembled WGS sequence"/>
</dbReference>
<dbReference type="PROSITE" id="PS50026">
    <property type="entry name" value="EGF_3"/>
    <property type="match status" value="1"/>
</dbReference>
<dbReference type="InterPro" id="IPR001881">
    <property type="entry name" value="EGF-like_Ca-bd_dom"/>
</dbReference>
<evidence type="ECO:0000313" key="11">
    <source>
        <dbReference type="Proteomes" id="UP000007798"/>
    </source>
</evidence>
<keyword evidence="7" id="KW-0812">Transmembrane</keyword>
<organism evidence="10 11">
    <name type="scientific">Drosophila willistoni</name>
    <name type="common">Fruit fly</name>
    <dbReference type="NCBI Taxonomy" id="7260"/>
    <lineage>
        <taxon>Eukaryota</taxon>
        <taxon>Metazoa</taxon>
        <taxon>Ecdysozoa</taxon>
        <taxon>Arthropoda</taxon>
        <taxon>Hexapoda</taxon>
        <taxon>Insecta</taxon>
        <taxon>Pterygota</taxon>
        <taxon>Neoptera</taxon>
        <taxon>Endopterygota</taxon>
        <taxon>Diptera</taxon>
        <taxon>Brachycera</taxon>
        <taxon>Muscomorpha</taxon>
        <taxon>Ephydroidea</taxon>
        <taxon>Drosophilidae</taxon>
        <taxon>Drosophila</taxon>
        <taxon>Sophophora</taxon>
    </lineage>
</organism>
<gene>
    <name evidence="10" type="primary">Dwil\GK13615</name>
    <name evidence="10" type="ORF">Dwil_GK13615</name>
</gene>
<dbReference type="PROSITE" id="PS00010">
    <property type="entry name" value="ASX_HYDROXYL"/>
    <property type="match status" value="1"/>
</dbReference>
<feature type="transmembrane region" description="Helical" evidence="7">
    <location>
        <begin position="1916"/>
        <end position="1940"/>
    </location>
</feature>
<feature type="region of interest" description="Disordered" evidence="6">
    <location>
        <begin position="1986"/>
        <end position="2050"/>
    </location>
</feature>
<feature type="compositionally biased region" description="Low complexity" evidence="6">
    <location>
        <begin position="1994"/>
        <end position="2004"/>
    </location>
</feature>
<evidence type="ECO:0000256" key="4">
    <source>
        <dbReference type="ARBA" id="ARBA00023157"/>
    </source>
</evidence>
<protein>
    <recommendedName>
        <fullName evidence="12">63 kDa sperm flagellar membrane protein</fullName>
    </recommendedName>
</protein>
<accession>A0A0Q9X1R0</accession>
<keyword evidence="7" id="KW-1133">Transmembrane helix</keyword>
<evidence type="ECO:0000256" key="3">
    <source>
        <dbReference type="ARBA" id="ARBA00022737"/>
    </source>
</evidence>
<evidence type="ECO:0008006" key="12">
    <source>
        <dbReference type="Google" id="ProtNLM"/>
    </source>
</evidence>
<reference evidence="10 11" key="1">
    <citation type="journal article" date="2007" name="Nature">
        <title>Evolution of genes and genomes on the Drosophila phylogeny.</title>
        <authorList>
            <consortium name="Drosophila 12 Genomes Consortium"/>
            <person name="Clark A.G."/>
            <person name="Eisen M.B."/>
            <person name="Smith D.R."/>
            <person name="Bergman C.M."/>
            <person name="Oliver B."/>
            <person name="Markow T.A."/>
            <person name="Kaufman T.C."/>
            <person name="Kellis M."/>
            <person name="Gelbart W."/>
            <person name="Iyer V.N."/>
            <person name="Pollard D.A."/>
            <person name="Sackton T.B."/>
            <person name="Larracuente A.M."/>
            <person name="Singh N.D."/>
            <person name="Abad J.P."/>
            <person name="Abt D.N."/>
            <person name="Adryan B."/>
            <person name="Aguade M."/>
            <person name="Akashi H."/>
            <person name="Anderson W.W."/>
            <person name="Aquadro C.F."/>
            <person name="Ardell D.H."/>
            <person name="Arguello R."/>
            <person name="Artieri C.G."/>
            <person name="Barbash D.A."/>
            <person name="Barker D."/>
            <person name="Barsanti P."/>
            <person name="Batterham P."/>
            <person name="Batzoglou S."/>
            <person name="Begun D."/>
            <person name="Bhutkar A."/>
            <person name="Blanco E."/>
            <person name="Bosak S.A."/>
            <person name="Bradley R.K."/>
            <person name="Brand A.D."/>
            <person name="Brent M.R."/>
            <person name="Brooks A.N."/>
            <person name="Brown R.H."/>
            <person name="Butlin R.K."/>
            <person name="Caggese C."/>
            <person name="Calvi B.R."/>
            <person name="Bernardo de Carvalho A."/>
            <person name="Caspi A."/>
            <person name="Castrezana S."/>
            <person name="Celniker S.E."/>
            <person name="Chang J.L."/>
            <person name="Chapple C."/>
            <person name="Chatterji S."/>
            <person name="Chinwalla A."/>
            <person name="Civetta A."/>
            <person name="Clifton S.W."/>
            <person name="Comeron J.M."/>
            <person name="Costello J.C."/>
            <person name="Coyne J.A."/>
            <person name="Daub J."/>
            <person name="David R.G."/>
            <person name="Delcher A.L."/>
            <person name="Delehaunty K."/>
            <person name="Do C.B."/>
            <person name="Ebling H."/>
            <person name="Edwards K."/>
            <person name="Eickbush T."/>
            <person name="Evans J.D."/>
            <person name="Filipski A."/>
            <person name="Findeiss S."/>
            <person name="Freyhult E."/>
            <person name="Fulton L."/>
            <person name="Fulton R."/>
            <person name="Garcia A.C."/>
            <person name="Gardiner A."/>
            <person name="Garfield D.A."/>
            <person name="Garvin B.E."/>
            <person name="Gibson G."/>
            <person name="Gilbert D."/>
            <person name="Gnerre S."/>
            <person name="Godfrey J."/>
            <person name="Good R."/>
            <person name="Gotea V."/>
            <person name="Gravely B."/>
            <person name="Greenberg A.J."/>
            <person name="Griffiths-Jones S."/>
            <person name="Gross S."/>
            <person name="Guigo R."/>
            <person name="Gustafson E.A."/>
            <person name="Haerty W."/>
            <person name="Hahn M.W."/>
            <person name="Halligan D.L."/>
            <person name="Halpern A.L."/>
            <person name="Halter G.M."/>
            <person name="Han M.V."/>
            <person name="Heger A."/>
            <person name="Hillier L."/>
            <person name="Hinrichs A.S."/>
            <person name="Holmes I."/>
            <person name="Hoskins R.A."/>
            <person name="Hubisz M.J."/>
            <person name="Hultmark D."/>
            <person name="Huntley M.A."/>
            <person name="Jaffe D.B."/>
            <person name="Jagadeeshan S."/>
            <person name="Jeck W.R."/>
            <person name="Johnson J."/>
            <person name="Jones C.D."/>
            <person name="Jordan W.C."/>
            <person name="Karpen G.H."/>
            <person name="Kataoka E."/>
            <person name="Keightley P.D."/>
            <person name="Kheradpour P."/>
            <person name="Kirkness E.F."/>
            <person name="Koerich L.B."/>
            <person name="Kristiansen K."/>
            <person name="Kudrna D."/>
            <person name="Kulathinal R.J."/>
            <person name="Kumar S."/>
            <person name="Kwok R."/>
            <person name="Lander E."/>
            <person name="Langley C.H."/>
            <person name="Lapoint R."/>
            <person name="Lazzaro B.P."/>
            <person name="Lee S.J."/>
            <person name="Levesque L."/>
            <person name="Li R."/>
            <person name="Lin C.F."/>
            <person name="Lin M.F."/>
            <person name="Lindblad-Toh K."/>
            <person name="Llopart A."/>
            <person name="Long M."/>
            <person name="Low L."/>
            <person name="Lozovsky E."/>
            <person name="Lu J."/>
            <person name="Luo M."/>
            <person name="Machado C.A."/>
            <person name="Makalowski W."/>
            <person name="Marzo M."/>
            <person name="Matsuda M."/>
            <person name="Matzkin L."/>
            <person name="McAllister B."/>
            <person name="McBride C.S."/>
            <person name="McKernan B."/>
            <person name="McKernan K."/>
            <person name="Mendez-Lago M."/>
            <person name="Minx P."/>
            <person name="Mollenhauer M.U."/>
            <person name="Montooth K."/>
            <person name="Mount S.M."/>
            <person name="Mu X."/>
            <person name="Myers E."/>
            <person name="Negre B."/>
            <person name="Newfeld S."/>
            <person name="Nielsen R."/>
            <person name="Noor M.A."/>
            <person name="O'Grady P."/>
            <person name="Pachter L."/>
            <person name="Papaceit M."/>
            <person name="Parisi M.J."/>
            <person name="Parisi M."/>
            <person name="Parts L."/>
            <person name="Pedersen J.S."/>
            <person name="Pesole G."/>
            <person name="Phillippy A.M."/>
            <person name="Ponting C.P."/>
            <person name="Pop M."/>
            <person name="Porcelli D."/>
            <person name="Powell J.R."/>
            <person name="Prohaska S."/>
            <person name="Pruitt K."/>
            <person name="Puig M."/>
            <person name="Quesneville H."/>
            <person name="Ram K.R."/>
            <person name="Rand D."/>
            <person name="Rasmussen M.D."/>
            <person name="Reed L.K."/>
            <person name="Reenan R."/>
            <person name="Reily A."/>
            <person name="Remington K.A."/>
            <person name="Rieger T.T."/>
            <person name="Ritchie M.G."/>
            <person name="Robin C."/>
            <person name="Rogers Y.H."/>
            <person name="Rohde C."/>
            <person name="Rozas J."/>
            <person name="Rubenfield M.J."/>
            <person name="Ruiz A."/>
            <person name="Russo S."/>
            <person name="Salzberg S.L."/>
            <person name="Sanchez-Gracia A."/>
            <person name="Saranga D.J."/>
            <person name="Sato H."/>
            <person name="Schaeffer S.W."/>
            <person name="Schatz M.C."/>
            <person name="Schlenke T."/>
            <person name="Schwartz R."/>
            <person name="Segarra C."/>
            <person name="Singh R.S."/>
            <person name="Sirot L."/>
            <person name="Sirota M."/>
            <person name="Sisneros N.B."/>
            <person name="Smith C.D."/>
            <person name="Smith T.F."/>
            <person name="Spieth J."/>
            <person name="Stage D.E."/>
            <person name="Stark A."/>
            <person name="Stephan W."/>
            <person name="Strausberg R.L."/>
            <person name="Strempel S."/>
            <person name="Sturgill D."/>
            <person name="Sutton G."/>
            <person name="Sutton G.G."/>
            <person name="Tao W."/>
            <person name="Teichmann S."/>
            <person name="Tobari Y.N."/>
            <person name="Tomimura Y."/>
            <person name="Tsolas J.M."/>
            <person name="Valente V.L."/>
            <person name="Venter E."/>
            <person name="Venter J.C."/>
            <person name="Vicario S."/>
            <person name="Vieira F.G."/>
            <person name="Vilella A.J."/>
            <person name="Villasante A."/>
            <person name="Walenz B."/>
            <person name="Wang J."/>
            <person name="Wasserman M."/>
            <person name="Watts T."/>
            <person name="Wilson D."/>
            <person name="Wilson R.K."/>
            <person name="Wing R.A."/>
            <person name="Wolfner M.F."/>
            <person name="Wong A."/>
            <person name="Wong G.K."/>
            <person name="Wu C.I."/>
            <person name="Wu G."/>
            <person name="Yamamoto D."/>
            <person name="Yang H.P."/>
            <person name="Yang S.P."/>
            <person name="Yorke J.A."/>
            <person name="Yoshida K."/>
            <person name="Zdobnov E."/>
            <person name="Zhang P."/>
            <person name="Zhang Y."/>
            <person name="Zimin A.V."/>
            <person name="Baldwin J."/>
            <person name="Abdouelleil A."/>
            <person name="Abdulkadir J."/>
            <person name="Abebe A."/>
            <person name="Abera B."/>
            <person name="Abreu J."/>
            <person name="Acer S.C."/>
            <person name="Aftuck L."/>
            <person name="Alexander A."/>
            <person name="An P."/>
            <person name="Anderson E."/>
            <person name="Anderson S."/>
            <person name="Arachi H."/>
            <person name="Azer M."/>
            <person name="Bachantsang P."/>
            <person name="Barry A."/>
            <person name="Bayul T."/>
            <person name="Berlin A."/>
            <person name="Bessette D."/>
            <person name="Bloom T."/>
            <person name="Blye J."/>
            <person name="Boguslavskiy L."/>
            <person name="Bonnet C."/>
            <person name="Boukhgalter B."/>
            <person name="Bourzgui I."/>
            <person name="Brown A."/>
            <person name="Cahill P."/>
            <person name="Channer S."/>
            <person name="Cheshatsang Y."/>
            <person name="Chuda L."/>
            <person name="Citroen M."/>
            <person name="Collymore A."/>
            <person name="Cooke P."/>
            <person name="Costello M."/>
            <person name="D'Aco K."/>
            <person name="Daza R."/>
            <person name="De Haan G."/>
            <person name="DeGray S."/>
            <person name="DeMaso C."/>
            <person name="Dhargay N."/>
            <person name="Dooley K."/>
            <person name="Dooley E."/>
            <person name="Doricent M."/>
            <person name="Dorje P."/>
            <person name="Dorjee K."/>
            <person name="Dupes A."/>
            <person name="Elong R."/>
            <person name="Falk J."/>
            <person name="Farina A."/>
            <person name="Faro S."/>
            <person name="Ferguson D."/>
            <person name="Fisher S."/>
            <person name="Foley C.D."/>
            <person name="Franke A."/>
            <person name="Friedrich D."/>
            <person name="Gadbois L."/>
            <person name="Gearin G."/>
            <person name="Gearin C.R."/>
            <person name="Giannoukos G."/>
            <person name="Goode T."/>
            <person name="Graham J."/>
            <person name="Grandbois E."/>
            <person name="Grewal S."/>
            <person name="Gyaltsen K."/>
            <person name="Hafez N."/>
            <person name="Hagos B."/>
            <person name="Hall J."/>
            <person name="Henson C."/>
            <person name="Hollinger A."/>
            <person name="Honan T."/>
            <person name="Huard M.D."/>
            <person name="Hughes L."/>
            <person name="Hurhula B."/>
            <person name="Husby M.E."/>
            <person name="Kamat A."/>
            <person name="Kanga B."/>
            <person name="Kashin S."/>
            <person name="Khazanovich D."/>
            <person name="Kisner P."/>
            <person name="Lance K."/>
            <person name="Lara M."/>
            <person name="Lee W."/>
            <person name="Lennon N."/>
            <person name="Letendre F."/>
            <person name="LeVine R."/>
            <person name="Lipovsky A."/>
            <person name="Liu X."/>
            <person name="Liu J."/>
            <person name="Liu S."/>
            <person name="Lokyitsang T."/>
            <person name="Lokyitsang Y."/>
            <person name="Lubonja R."/>
            <person name="Lui A."/>
            <person name="MacDonald P."/>
            <person name="Magnisalis V."/>
            <person name="Maru K."/>
            <person name="Matthews C."/>
            <person name="McCusker W."/>
            <person name="McDonough S."/>
            <person name="Mehta T."/>
            <person name="Meldrim J."/>
            <person name="Meneus L."/>
            <person name="Mihai O."/>
            <person name="Mihalev A."/>
            <person name="Mihova T."/>
            <person name="Mittelman R."/>
            <person name="Mlenga V."/>
            <person name="Montmayeur A."/>
            <person name="Mulrain L."/>
            <person name="Navidi A."/>
            <person name="Naylor J."/>
            <person name="Negash T."/>
            <person name="Nguyen T."/>
            <person name="Nguyen N."/>
            <person name="Nicol R."/>
            <person name="Norbu C."/>
            <person name="Norbu N."/>
            <person name="Novod N."/>
            <person name="O'Neill B."/>
            <person name="Osman S."/>
            <person name="Markiewicz E."/>
            <person name="Oyono O.L."/>
            <person name="Patti C."/>
            <person name="Phunkhang P."/>
            <person name="Pierre F."/>
            <person name="Priest M."/>
            <person name="Raghuraman S."/>
            <person name="Rege F."/>
            <person name="Reyes R."/>
            <person name="Rise C."/>
            <person name="Rogov P."/>
            <person name="Ross K."/>
            <person name="Ryan E."/>
            <person name="Settipalli S."/>
            <person name="Shea T."/>
            <person name="Sherpa N."/>
            <person name="Shi L."/>
            <person name="Shih D."/>
            <person name="Sparrow T."/>
            <person name="Spaulding J."/>
            <person name="Stalker J."/>
            <person name="Stange-Thomann N."/>
            <person name="Stavropoulos S."/>
            <person name="Stone C."/>
            <person name="Strader C."/>
            <person name="Tesfaye S."/>
            <person name="Thomson T."/>
            <person name="Thoulutsang Y."/>
            <person name="Thoulutsang D."/>
            <person name="Topham K."/>
            <person name="Topping I."/>
            <person name="Tsamla T."/>
            <person name="Vassiliev H."/>
            <person name="Vo A."/>
            <person name="Wangchuk T."/>
            <person name="Wangdi T."/>
            <person name="Weiand M."/>
            <person name="Wilkinson J."/>
            <person name="Wilson A."/>
            <person name="Yadav S."/>
            <person name="Young G."/>
            <person name="Yu Q."/>
            <person name="Zembek L."/>
            <person name="Zhong D."/>
            <person name="Zimmer A."/>
            <person name="Zwirko Z."/>
            <person name="Jaffe D.B."/>
            <person name="Alvarez P."/>
            <person name="Brockman W."/>
            <person name="Butler J."/>
            <person name="Chin C."/>
            <person name="Gnerre S."/>
            <person name="Grabherr M."/>
            <person name="Kleber M."/>
            <person name="Mauceli E."/>
            <person name="MacCallum I."/>
        </authorList>
    </citation>
    <scope>NUCLEOTIDE SEQUENCE [LARGE SCALE GENOMIC DNA]</scope>
    <source>
        <strain evidence="11">Tucson 14030-0811.24</strain>
    </source>
</reference>
<dbReference type="InterPro" id="IPR000742">
    <property type="entry name" value="EGF"/>
</dbReference>
<keyword evidence="4" id="KW-1015">Disulfide bond</keyword>
<feature type="region of interest" description="Disordered" evidence="6">
    <location>
        <begin position="1059"/>
        <end position="1085"/>
    </location>
</feature>
<dbReference type="OrthoDB" id="10040649at2759"/>
<dbReference type="STRING" id="7260.A0A0Q9X1R0"/>
<dbReference type="InterPro" id="IPR000082">
    <property type="entry name" value="SEA_dom"/>
</dbReference>
<evidence type="ECO:0000259" key="9">
    <source>
        <dbReference type="PROSITE" id="PS50026"/>
    </source>
</evidence>
<dbReference type="InterPro" id="IPR036364">
    <property type="entry name" value="SEA_dom_sf"/>
</dbReference>
<evidence type="ECO:0000313" key="10">
    <source>
        <dbReference type="EMBL" id="KRF99817.1"/>
    </source>
</evidence>
<dbReference type="PROSITE" id="PS01187">
    <property type="entry name" value="EGF_CA"/>
    <property type="match status" value="1"/>
</dbReference>
<dbReference type="InterPro" id="IPR000152">
    <property type="entry name" value="EGF-type_Asp/Asn_hydroxyl_site"/>
</dbReference>